<dbReference type="PANTHER" id="PTHR10127:SF780">
    <property type="entry name" value="METALLOENDOPEPTIDASE"/>
    <property type="match status" value="1"/>
</dbReference>
<comment type="caution">
    <text evidence="21">The sequence shown here is derived from an EMBL/GenBank/DDBJ whole genome shotgun (WGS) entry which is preliminary data.</text>
</comment>
<evidence type="ECO:0000259" key="19">
    <source>
        <dbReference type="PROSITE" id="PS51670"/>
    </source>
</evidence>
<dbReference type="Gene3D" id="3.40.390.10">
    <property type="entry name" value="Collagenase (Catalytic Domain)"/>
    <property type="match status" value="1"/>
</dbReference>
<dbReference type="PROSITE" id="PS01180">
    <property type="entry name" value="CUB"/>
    <property type="match status" value="1"/>
</dbReference>
<evidence type="ECO:0000256" key="5">
    <source>
        <dbReference type="ARBA" id="ARBA00022670"/>
    </source>
</evidence>
<feature type="disulfide bond" evidence="15">
    <location>
        <begin position="674"/>
        <end position="708"/>
    </location>
</feature>
<dbReference type="SUPFAM" id="SSF49854">
    <property type="entry name" value="Spermadhesin, CUB domain"/>
    <property type="match status" value="1"/>
</dbReference>
<dbReference type="GO" id="GO:0008270">
    <property type="term" value="F:zinc ion binding"/>
    <property type="evidence" value="ECO:0007669"/>
    <property type="project" value="UniProtKB-UniRule"/>
</dbReference>
<keyword evidence="9 16" id="KW-0862">Zinc</keyword>
<keyword evidence="12 15" id="KW-1015">Disulfide bond</keyword>
<keyword evidence="13" id="KW-0325">Glycoprotein</keyword>
<dbReference type="EMBL" id="JAUCMV010000004">
    <property type="protein sequence ID" value="KAK0400636.1"/>
    <property type="molecule type" value="Genomic_DNA"/>
</dbReference>
<evidence type="ECO:0000256" key="4">
    <source>
        <dbReference type="ARBA" id="ARBA00022536"/>
    </source>
</evidence>
<dbReference type="InterPro" id="IPR001506">
    <property type="entry name" value="Peptidase_M12A"/>
</dbReference>
<feature type="signal peptide" evidence="14 17">
    <location>
        <begin position="1"/>
        <end position="17"/>
    </location>
</feature>
<dbReference type="CDD" id="cd04280">
    <property type="entry name" value="ZnMc_astacin_like"/>
    <property type="match status" value="1"/>
</dbReference>
<dbReference type="SUPFAM" id="SSF55486">
    <property type="entry name" value="Metalloproteases ('zincins'), catalytic domain"/>
    <property type="match status" value="1"/>
</dbReference>
<evidence type="ECO:0000259" key="18">
    <source>
        <dbReference type="PROSITE" id="PS01180"/>
    </source>
</evidence>
<evidence type="ECO:0000256" key="17">
    <source>
        <dbReference type="RuleBase" id="RU361183"/>
    </source>
</evidence>
<comment type="subcellular location">
    <subcellularLocation>
        <location evidence="2 14">Secreted</location>
    </subcellularLocation>
</comment>
<dbReference type="Gene3D" id="1.10.10.1940">
    <property type="match status" value="2"/>
</dbReference>
<evidence type="ECO:0000256" key="16">
    <source>
        <dbReference type="PROSITE-ProRule" id="PRU01211"/>
    </source>
</evidence>
<dbReference type="InterPro" id="IPR017050">
    <property type="entry name" value="Metallopeptidase_nem"/>
</dbReference>
<feature type="chain" id="PRO_5041480494" description="Zinc metalloproteinase" evidence="14 17">
    <location>
        <begin position="18"/>
        <end position="761"/>
    </location>
</feature>
<dbReference type="InterPro" id="IPR006026">
    <property type="entry name" value="Peptidase_Metallo"/>
</dbReference>
<name>A0AA39LK36_9BILA</name>
<dbReference type="AlphaFoldDB" id="A0AA39LK36"/>
<dbReference type="GO" id="GO:0004222">
    <property type="term" value="F:metalloendopeptidase activity"/>
    <property type="evidence" value="ECO:0007669"/>
    <property type="project" value="UniProtKB-UniRule"/>
</dbReference>
<feature type="domain" description="ShKT" evidence="19">
    <location>
        <begin position="674"/>
        <end position="708"/>
    </location>
</feature>
<feature type="binding site" evidence="16">
    <location>
        <position position="247"/>
    </location>
    <ligand>
        <name>Zn(2+)</name>
        <dbReference type="ChEBI" id="CHEBI:29105"/>
        <note>catalytic</note>
    </ligand>
</feature>
<dbReference type="PRINTS" id="PR00480">
    <property type="entry name" value="ASTACIN"/>
</dbReference>
<evidence type="ECO:0000313" key="22">
    <source>
        <dbReference type="Proteomes" id="UP001175271"/>
    </source>
</evidence>
<evidence type="ECO:0000256" key="3">
    <source>
        <dbReference type="ARBA" id="ARBA00022525"/>
    </source>
</evidence>
<dbReference type="PROSITE" id="PS51670">
    <property type="entry name" value="SHKT"/>
    <property type="match status" value="2"/>
</dbReference>
<comment type="function">
    <text evidence="1">Metalloprotease.</text>
</comment>
<evidence type="ECO:0000256" key="6">
    <source>
        <dbReference type="ARBA" id="ARBA00022723"/>
    </source>
</evidence>
<dbReference type="InterPro" id="IPR035914">
    <property type="entry name" value="Sperma_CUB_dom_sf"/>
</dbReference>
<dbReference type="SMART" id="SM00235">
    <property type="entry name" value="ZnMc"/>
    <property type="match status" value="1"/>
</dbReference>
<keyword evidence="3 14" id="KW-0964">Secreted</keyword>
<evidence type="ECO:0000256" key="2">
    <source>
        <dbReference type="ARBA" id="ARBA00004613"/>
    </source>
</evidence>
<dbReference type="PROSITE" id="PS01186">
    <property type="entry name" value="EGF_2"/>
    <property type="match status" value="1"/>
</dbReference>
<protein>
    <recommendedName>
        <fullName evidence="14">Zinc metalloproteinase</fullName>
    </recommendedName>
</protein>
<dbReference type="PROSITE" id="PS51864">
    <property type="entry name" value="ASTACIN"/>
    <property type="match status" value="1"/>
</dbReference>
<evidence type="ECO:0000256" key="11">
    <source>
        <dbReference type="ARBA" id="ARBA00023145"/>
    </source>
</evidence>
<dbReference type="PIRSF" id="PIRSF036365">
    <property type="entry name" value="Astacin_nematoda"/>
    <property type="match status" value="1"/>
</dbReference>
<accession>A0AA39LK36</accession>
<evidence type="ECO:0000256" key="1">
    <source>
        <dbReference type="ARBA" id="ARBA00002657"/>
    </source>
</evidence>
<sequence>MRILPIVAVFFLSLVQCQPLPRGRDETPLKGKELLRKSLPGFKDIDAVAELIAEQRKKVQQRLSHGQQEVDKEMSELIEEAKKLNPKPLPPDAPRSIAEINSELGLDEVLVEGDMLMSLEEAKRHFGLSPSRHRSKRQAFQGWDYPGSLWSNGVYYTHSPDLNQKGVEATENAIAFWQANTCLRFYKVNYGANAPRDPLLIFYPGSGCNSRIGRDTRAKYQWVSIGDTCEYVDVAAHEIGHALGFMHEQSRWDRNNYVWINLDNVKDDKKFNYDTYNKTENNNYGKPYDFRGIMHYTDDGFANSNRTVIFSINPVYQMSIGGSTLPTYGDIFEMNSMYSCYDRCKNSGTVCKNEGRPNPNNCGVCQCPSGFGGRDCSQRQPPSHGLRCGETLSATGSWQTLSVDKIVGNGEWKSANRTDPSLCTWHITAPYGKRIQYIVNYIGMDATNRDPLCYPRCYHGGLSFKGFEQSWIPEGIRICCDAQLNKTLAAASNLLIVQPWNTFRYTDFVMQYRTVGDGSAPPTTSPPPVLAKCRFNHQTLSVDGSRCYSVYAMQMPYSTANSICGSDGGVISMSQDPQDEAKLRADLIQKIKTSNRPLGGYWHGIYNNNALILVFLVRFSASQQVCIAGQCIAGQKCVNNVCVDDTSANPCIGGICPGTLTCTNDVCVENSPPCADINYDCANKAYLCNNSVYYDFMTQQCPKTCGRCAAGDGGNTGGVTNCQDRLNPQGYLECPQKAYLCSNVVYHDLMKEQCPKTCGFC</sequence>
<organism evidence="21 22">
    <name type="scientific">Steinernema hermaphroditum</name>
    <dbReference type="NCBI Taxonomy" id="289476"/>
    <lineage>
        <taxon>Eukaryota</taxon>
        <taxon>Metazoa</taxon>
        <taxon>Ecdysozoa</taxon>
        <taxon>Nematoda</taxon>
        <taxon>Chromadorea</taxon>
        <taxon>Rhabditida</taxon>
        <taxon>Tylenchina</taxon>
        <taxon>Panagrolaimomorpha</taxon>
        <taxon>Strongyloidoidea</taxon>
        <taxon>Steinernematidae</taxon>
        <taxon>Steinernema</taxon>
    </lineage>
</organism>
<dbReference type="InterPro" id="IPR034035">
    <property type="entry name" value="Astacin-like_dom"/>
</dbReference>
<gene>
    <name evidence="21" type="ORF">QR680_015362</name>
</gene>
<dbReference type="InterPro" id="IPR003582">
    <property type="entry name" value="ShKT_dom"/>
</dbReference>
<keyword evidence="10 16" id="KW-0482">Metalloprotease</keyword>
<evidence type="ECO:0000256" key="15">
    <source>
        <dbReference type="PROSITE-ProRule" id="PRU01005"/>
    </source>
</evidence>
<evidence type="ECO:0000259" key="20">
    <source>
        <dbReference type="PROSITE" id="PS51864"/>
    </source>
</evidence>
<dbReference type="Pfam" id="PF01549">
    <property type="entry name" value="ShK"/>
    <property type="match status" value="2"/>
</dbReference>
<comment type="caution">
    <text evidence="15">Lacks conserved residue(s) required for the propagation of feature annotation.</text>
</comment>
<dbReference type="PANTHER" id="PTHR10127">
    <property type="entry name" value="DISCOIDIN, CUB, EGF, LAMININ , AND ZINC METALLOPROTEASE DOMAIN CONTAINING"/>
    <property type="match status" value="1"/>
</dbReference>
<keyword evidence="22" id="KW-1185">Reference proteome</keyword>
<evidence type="ECO:0000256" key="9">
    <source>
        <dbReference type="ARBA" id="ARBA00022833"/>
    </source>
</evidence>
<dbReference type="PROSITE" id="PS00022">
    <property type="entry name" value="EGF_1"/>
    <property type="match status" value="1"/>
</dbReference>
<feature type="domain" description="ShKT" evidence="19">
    <location>
        <begin position="722"/>
        <end position="761"/>
    </location>
</feature>
<dbReference type="SMART" id="SM00254">
    <property type="entry name" value="ShKT"/>
    <property type="match status" value="2"/>
</dbReference>
<reference evidence="21" key="1">
    <citation type="submission" date="2023-06" db="EMBL/GenBank/DDBJ databases">
        <title>Genomic analysis of the entomopathogenic nematode Steinernema hermaphroditum.</title>
        <authorList>
            <person name="Schwarz E.M."/>
            <person name="Heppert J.K."/>
            <person name="Baniya A."/>
            <person name="Schwartz H.T."/>
            <person name="Tan C.-H."/>
            <person name="Antoshechkin I."/>
            <person name="Sternberg P.W."/>
            <person name="Goodrich-Blair H."/>
            <person name="Dillman A.R."/>
        </authorList>
    </citation>
    <scope>NUCLEOTIDE SEQUENCE</scope>
    <source>
        <strain evidence="21">PS9179</strain>
        <tissue evidence="21">Whole animal</tissue>
    </source>
</reference>
<dbReference type="GO" id="GO:0018996">
    <property type="term" value="P:molting cycle, collagen and cuticulin-based cuticle"/>
    <property type="evidence" value="ECO:0007669"/>
    <property type="project" value="InterPro"/>
</dbReference>
<proteinExistence type="predicted"/>
<feature type="binding site" evidence="16">
    <location>
        <position position="237"/>
    </location>
    <ligand>
        <name>Zn(2+)</name>
        <dbReference type="ChEBI" id="CHEBI:29105"/>
        <note>catalytic</note>
    </ligand>
</feature>
<feature type="binding site" evidence="16">
    <location>
        <position position="241"/>
    </location>
    <ligand>
        <name>Zn(2+)</name>
        <dbReference type="ChEBI" id="CHEBI:29105"/>
        <note>catalytic</note>
    </ligand>
</feature>
<dbReference type="InterPro" id="IPR024079">
    <property type="entry name" value="MetalloPept_cat_dom_sf"/>
</dbReference>
<keyword evidence="6 16" id="KW-0479">Metal-binding</keyword>
<keyword evidence="8 16" id="KW-0378">Hydrolase</keyword>
<evidence type="ECO:0000256" key="12">
    <source>
        <dbReference type="ARBA" id="ARBA00023157"/>
    </source>
</evidence>
<evidence type="ECO:0000256" key="14">
    <source>
        <dbReference type="PIRNR" id="PIRNR036365"/>
    </source>
</evidence>
<keyword evidence="5 16" id="KW-0645">Protease</keyword>
<evidence type="ECO:0000313" key="21">
    <source>
        <dbReference type="EMBL" id="KAK0400636.1"/>
    </source>
</evidence>
<feature type="domain" description="Peptidase M12A" evidence="20">
    <location>
        <begin position="138"/>
        <end position="341"/>
    </location>
</feature>
<feature type="active site" evidence="16">
    <location>
        <position position="238"/>
    </location>
</feature>
<keyword evidence="7 14" id="KW-0732">Signal</keyword>
<dbReference type="InterPro" id="IPR000742">
    <property type="entry name" value="EGF"/>
</dbReference>
<comment type="cofactor">
    <cofactor evidence="16 17">
        <name>Zn(2+)</name>
        <dbReference type="ChEBI" id="CHEBI:29105"/>
    </cofactor>
    <text evidence="16 17">Binds 1 zinc ion per subunit.</text>
</comment>
<evidence type="ECO:0000256" key="8">
    <source>
        <dbReference type="ARBA" id="ARBA00022801"/>
    </source>
</evidence>
<dbReference type="GO" id="GO:0006508">
    <property type="term" value="P:proteolysis"/>
    <property type="evidence" value="ECO:0007669"/>
    <property type="project" value="UniProtKB-KW"/>
</dbReference>
<evidence type="ECO:0000256" key="13">
    <source>
        <dbReference type="ARBA" id="ARBA00023180"/>
    </source>
</evidence>
<keyword evidence="4" id="KW-0245">EGF-like domain</keyword>
<dbReference type="GO" id="GO:0005576">
    <property type="term" value="C:extracellular region"/>
    <property type="evidence" value="ECO:0007669"/>
    <property type="project" value="UniProtKB-SubCell"/>
</dbReference>
<dbReference type="Proteomes" id="UP001175271">
    <property type="component" value="Unassembled WGS sequence"/>
</dbReference>
<feature type="domain" description="CUB" evidence="18">
    <location>
        <begin position="388"/>
        <end position="515"/>
    </location>
</feature>
<dbReference type="Pfam" id="PF01400">
    <property type="entry name" value="Astacin"/>
    <property type="match status" value="1"/>
</dbReference>
<dbReference type="InterPro" id="IPR000859">
    <property type="entry name" value="CUB_dom"/>
</dbReference>
<evidence type="ECO:0000256" key="10">
    <source>
        <dbReference type="ARBA" id="ARBA00023049"/>
    </source>
</evidence>
<evidence type="ECO:0000256" key="7">
    <source>
        <dbReference type="ARBA" id="ARBA00022729"/>
    </source>
</evidence>
<keyword evidence="11" id="KW-0865">Zymogen</keyword>